<evidence type="ECO:0000256" key="3">
    <source>
        <dbReference type="ARBA" id="ARBA00022598"/>
    </source>
</evidence>
<comment type="similarity">
    <text evidence="1 10">Belongs to the class-I aminoacyl-tRNA synthetase family.</text>
</comment>
<reference evidence="13 14" key="1">
    <citation type="submission" date="2015-08" db="EMBL/GenBank/DDBJ databases">
        <title>Next Generation Sequencing and Analysis of the Genome of Puccinia sorghi L Schw, the Causal Agent of Maize Common Rust.</title>
        <authorList>
            <person name="Rochi L."/>
            <person name="Burguener G."/>
            <person name="Darino M."/>
            <person name="Turjanski A."/>
            <person name="Kreff E."/>
            <person name="Dieguez M.J."/>
            <person name="Sacco F."/>
        </authorList>
    </citation>
    <scope>NUCLEOTIDE SEQUENCE [LARGE SCALE GENOMIC DNA]</scope>
    <source>
        <strain evidence="13 14">RO10H11247</strain>
    </source>
</reference>
<gene>
    <name evidence="13" type="ORF">VP01_396g2</name>
</gene>
<dbReference type="Gene3D" id="1.10.730.10">
    <property type="entry name" value="Isoleucyl-tRNA Synthetase, Domain 1"/>
    <property type="match status" value="1"/>
</dbReference>
<dbReference type="InterPro" id="IPR033911">
    <property type="entry name" value="MetRS_core"/>
</dbReference>
<dbReference type="GO" id="GO:0005524">
    <property type="term" value="F:ATP binding"/>
    <property type="evidence" value="ECO:0007669"/>
    <property type="project" value="UniProtKB-KW"/>
</dbReference>
<dbReference type="GO" id="GO:0005739">
    <property type="term" value="C:mitochondrion"/>
    <property type="evidence" value="ECO:0007669"/>
    <property type="project" value="UniProtKB-ARBA"/>
</dbReference>
<keyword evidence="5 10" id="KW-0067">ATP-binding</keyword>
<dbReference type="EMBL" id="LAVV01009023">
    <property type="protein sequence ID" value="KNZ51408.1"/>
    <property type="molecule type" value="Genomic_DNA"/>
</dbReference>
<evidence type="ECO:0000313" key="13">
    <source>
        <dbReference type="EMBL" id="KNZ51408.1"/>
    </source>
</evidence>
<evidence type="ECO:0000313" key="14">
    <source>
        <dbReference type="Proteomes" id="UP000037035"/>
    </source>
</evidence>
<keyword evidence="7 10" id="KW-0030">Aminoacyl-tRNA synthetase</keyword>
<comment type="catalytic activity">
    <reaction evidence="8">
        <text>tRNA(Met) + L-methionine + ATP = L-methionyl-tRNA(Met) + AMP + diphosphate</text>
        <dbReference type="Rhea" id="RHEA:13481"/>
        <dbReference type="Rhea" id="RHEA-COMP:9667"/>
        <dbReference type="Rhea" id="RHEA-COMP:9698"/>
        <dbReference type="ChEBI" id="CHEBI:30616"/>
        <dbReference type="ChEBI" id="CHEBI:33019"/>
        <dbReference type="ChEBI" id="CHEBI:57844"/>
        <dbReference type="ChEBI" id="CHEBI:78442"/>
        <dbReference type="ChEBI" id="CHEBI:78530"/>
        <dbReference type="ChEBI" id="CHEBI:456215"/>
        <dbReference type="EC" id="6.1.1.10"/>
    </reaction>
</comment>
<organism evidence="13 14">
    <name type="scientific">Puccinia sorghi</name>
    <dbReference type="NCBI Taxonomy" id="27349"/>
    <lineage>
        <taxon>Eukaryota</taxon>
        <taxon>Fungi</taxon>
        <taxon>Dikarya</taxon>
        <taxon>Basidiomycota</taxon>
        <taxon>Pucciniomycotina</taxon>
        <taxon>Pucciniomycetes</taxon>
        <taxon>Pucciniales</taxon>
        <taxon>Pucciniaceae</taxon>
        <taxon>Puccinia</taxon>
    </lineage>
</organism>
<dbReference type="InterPro" id="IPR015413">
    <property type="entry name" value="Methionyl/Leucyl_tRNA_Synth"/>
</dbReference>
<dbReference type="SUPFAM" id="SSF47323">
    <property type="entry name" value="Anticodon-binding domain of a subclass of class I aminoacyl-tRNA synthetases"/>
    <property type="match status" value="1"/>
</dbReference>
<sequence length="649" mass="73048">MLRTVSNPYWRTSHTTIRPTICIRTASSAALALQEHKQFYVSTPIFYVNSVPHIGHLHSMVIADVLARYRHLRTGRPSFMLTGTDEHGSKVQRAAELTHQSPQELCESVSDRFRVCKILPFITPLPTRRFIIEKELFISSFFHFPSFWLELQISTITTLFALLNPAIIALHNIFGSNTLSENGHIYKGKYEGWYSVSDETYYSSTQVEKKMDPLTGVVKMTSIETNKPVEWIEEENYMFRLSGFQQALIDWLDNNHNALISSQRSDIMHQLKSHDLADLSISRPTSRLSWGIPVPGDPHQIMYVWLDALTNYLTAAGYPFSGKEAALWPTDVHVIGKDIIKFHAIYWPSILMAAGIPLPKHIIAHGHWKIDEEKMSKSVGNVVDPFEAMEEWGVDGVRYYLMRAPGSLWGDSDWAPNRLDEHYRKDLLGQLGNLLARISAPKLWNRLPPGRRSGASILFPPASNTQLEGAKALQDVLRQLPGAFFLLSAEENKGYISIYELDNHMKAFEIPKALKSIFDVLADANRLIQETAPWHDTTTPEDAYQALHLSAESLRISGILLQPFIPTKAGQLLDSLGVAHERRTWAHLGLGQGIGSVVREGGGSLLFPQLRPAKYPPPIGILATWSLPQNRNSIFCASLPSTYHKALCS</sequence>
<keyword evidence="14" id="KW-1185">Reference proteome</keyword>
<proteinExistence type="inferred from homology"/>
<keyword evidence="3 10" id="KW-0436">Ligase</keyword>
<dbReference type="CDD" id="cd00814">
    <property type="entry name" value="MetRS_core"/>
    <property type="match status" value="1"/>
</dbReference>
<evidence type="ECO:0000259" key="12">
    <source>
        <dbReference type="Pfam" id="PF19303"/>
    </source>
</evidence>
<dbReference type="FunFam" id="2.170.220.10:FF:000001">
    <property type="entry name" value="methionine--tRNA ligase, mitochondrial"/>
    <property type="match status" value="1"/>
</dbReference>
<protein>
    <recommendedName>
        <fullName evidence="9">Probable methionine--tRNA ligase, mitochondrial</fullName>
        <ecNumber evidence="2">6.1.1.10</ecNumber>
    </recommendedName>
</protein>
<name>A0A0L6US92_9BASI</name>
<keyword evidence="4 10" id="KW-0547">Nucleotide-binding</keyword>
<dbReference type="InterPro" id="IPR014729">
    <property type="entry name" value="Rossmann-like_a/b/a_fold"/>
</dbReference>
<feature type="domain" description="Methionyl/Leucyl tRNA synthetase" evidence="11">
    <location>
        <begin position="177"/>
        <end position="438"/>
    </location>
</feature>
<dbReference type="PANTHER" id="PTHR43326">
    <property type="entry name" value="METHIONYL-TRNA SYNTHETASE"/>
    <property type="match status" value="1"/>
</dbReference>
<dbReference type="VEuPathDB" id="FungiDB:VP01_396g2"/>
<dbReference type="Pfam" id="PF19303">
    <property type="entry name" value="Anticodon_3"/>
    <property type="match status" value="1"/>
</dbReference>
<accession>A0A0L6US92</accession>
<evidence type="ECO:0000256" key="1">
    <source>
        <dbReference type="ARBA" id="ARBA00005594"/>
    </source>
</evidence>
<evidence type="ECO:0000256" key="10">
    <source>
        <dbReference type="RuleBase" id="RU363039"/>
    </source>
</evidence>
<dbReference type="EC" id="6.1.1.10" evidence="2"/>
<dbReference type="InterPro" id="IPR023457">
    <property type="entry name" value="Met-tRNA_synth_2"/>
</dbReference>
<dbReference type="SUPFAM" id="SSF52374">
    <property type="entry name" value="Nucleotidylyl transferase"/>
    <property type="match status" value="1"/>
</dbReference>
<evidence type="ECO:0000256" key="5">
    <source>
        <dbReference type="ARBA" id="ARBA00022840"/>
    </source>
</evidence>
<dbReference type="PRINTS" id="PR01041">
    <property type="entry name" value="TRNASYNTHMET"/>
</dbReference>
<evidence type="ECO:0000256" key="6">
    <source>
        <dbReference type="ARBA" id="ARBA00022917"/>
    </source>
</evidence>
<evidence type="ECO:0000256" key="9">
    <source>
        <dbReference type="ARBA" id="ARBA00068817"/>
    </source>
</evidence>
<dbReference type="InterPro" id="IPR041872">
    <property type="entry name" value="Anticodon_Met"/>
</dbReference>
<evidence type="ECO:0000256" key="7">
    <source>
        <dbReference type="ARBA" id="ARBA00023146"/>
    </source>
</evidence>
<dbReference type="GO" id="GO:0004825">
    <property type="term" value="F:methionine-tRNA ligase activity"/>
    <property type="evidence" value="ECO:0007669"/>
    <property type="project" value="UniProtKB-EC"/>
</dbReference>
<evidence type="ECO:0000256" key="4">
    <source>
        <dbReference type="ARBA" id="ARBA00022741"/>
    </source>
</evidence>
<keyword evidence="6 10" id="KW-0648">Protein biosynthesis</keyword>
<dbReference type="Pfam" id="PF09334">
    <property type="entry name" value="tRNA-synt_1g"/>
    <property type="match status" value="2"/>
</dbReference>
<dbReference type="OrthoDB" id="24670at2759"/>
<comment type="caution">
    <text evidence="13">The sequence shown here is derived from an EMBL/GenBank/DDBJ whole genome shotgun (WGS) entry which is preliminary data.</text>
</comment>
<evidence type="ECO:0000256" key="2">
    <source>
        <dbReference type="ARBA" id="ARBA00012838"/>
    </source>
</evidence>
<dbReference type="AlphaFoldDB" id="A0A0L6US92"/>
<feature type="domain" description="Methionyl/Leucyl tRNA synthetase" evidence="11">
    <location>
        <begin position="40"/>
        <end position="114"/>
    </location>
</feature>
<dbReference type="GO" id="GO:0006431">
    <property type="term" value="P:methionyl-tRNA aminoacylation"/>
    <property type="evidence" value="ECO:0007669"/>
    <property type="project" value="InterPro"/>
</dbReference>
<dbReference type="PANTHER" id="PTHR43326:SF1">
    <property type="entry name" value="METHIONINE--TRNA LIGASE, MITOCHONDRIAL"/>
    <property type="match status" value="1"/>
</dbReference>
<dbReference type="STRING" id="27349.A0A0L6US92"/>
<feature type="domain" description="Methionyl-tRNA synthetase anticodon-binding" evidence="12">
    <location>
        <begin position="498"/>
        <end position="586"/>
    </location>
</feature>
<evidence type="ECO:0000259" key="11">
    <source>
        <dbReference type="Pfam" id="PF09334"/>
    </source>
</evidence>
<dbReference type="Gene3D" id="2.170.220.10">
    <property type="match status" value="1"/>
</dbReference>
<dbReference type="Gene3D" id="3.40.50.620">
    <property type="entry name" value="HUPs"/>
    <property type="match status" value="2"/>
</dbReference>
<evidence type="ECO:0000256" key="8">
    <source>
        <dbReference type="ARBA" id="ARBA00047364"/>
    </source>
</evidence>
<dbReference type="Proteomes" id="UP000037035">
    <property type="component" value="Unassembled WGS sequence"/>
</dbReference>
<dbReference type="InterPro" id="IPR009080">
    <property type="entry name" value="tRNAsynth_Ia_anticodon-bd"/>
</dbReference>